<evidence type="ECO:0000313" key="1">
    <source>
        <dbReference type="EMBL" id="KAK9736016.1"/>
    </source>
</evidence>
<dbReference type="AlphaFoldDB" id="A0AAW1LQ40"/>
<reference evidence="1" key="1">
    <citation type="submission" date="2024-03" db="EMBL/GenBank/DDBJ databases">
        <title>WGS assembly of Saponaria officinalis var. Norfolk2.</title>
        <authorList>
            <person name="Jenkins J."/>
            <person name="Shu S."/>
            <person name="Grimwood J."/>
            <person name="Barry K."/>
            <person name="Goodstein D."/>
            <person name="Schmutz J."/>
            <person name="Leebens-Mack J."/>
            <person name="Osbourn A."/>
        </authorList>
    </citation>
    <scope>NUCLEOTIDE SEQUENCE [LARGE SCALE GENOMIC DNA]</scope>
    <source>
        <strain evidence="1">JIC</strain>
    </source>
</reference>
<accession>A0AAW1LQ40</accession>
<protein>
    <submittedName>
        <fullName evidence="1">Uncharacterized protein</fullName>
    </submittedName>
</protein>
<gene>
    <name evidence="1" type="ORF">RND81_04G244800</name>
</gene>
<dbReference type="PANTHER" id="PTHR47389">
    <property type="entry name" value="OS09G0436400 PROTEIN"/>
    <property type="match status" value="1"/>
</dbReference>
<name>A0AAW1LQ40_SAPOF</name>
<keyword evidence="2" id="KW-1185">Reference proteome</keyword>
<proteinExistence type="predicted"/>
<dbReference type="PANTHER" id="PTHR47389:SF4">
    <property type="entry name" value="OS09G0436400 PROTEIN"/>
    <property type="match status" value="1"/>
</dbReference>
<sequence>MDKGAKRTFQQMEASSESVDVYEFSPSEHLLLEKWSRQRGGFKAQPHHCLDIDSKIGALNVSPSIVGLVSFSGDHVLSQASGTILETDHTYNYVMTSLHLVRSSTTEEADFADNI</sequence>
<organism evidence="1 2">
    <name type="scientific">Saponaria officinalis</name>
    <name type="common">Common soapwort</name>
    <name type="synonym">Lychnis saponaria</name>
    <dbReference type="NCBI Taxonomy" id="3572"/>
    <lineage>
        <taxon>Eukaryota</taxon>
        <taxon>Viridiplantae</taxon>
        <taxon>Streptophyta</taxon>
        <taxon>Embryophyta</taxon>
        <taxon>Tracheophyta</taxon>
        <taxon>Spermatophyta</taxon>
        <taxon>Magnoliopsida</taxon>
        <taxon>eudicotyledons</taxon>
        <taxon>Gunneridae</taxon>
        <taxon>Pentapetalae</taxon>
        <taxon>Caryophyllales</taxon>
        <taxon>Caryophyllaceae</taxon>
        <taxon>Caryophylleae</taxon>
        <taxon>Saponaria</taxon>
    </lineage>
</organism>
<comment type="caution">
    <text evidence="1">The sequence shown here is derived from an EMBL/GenBank/DDBJ whole genome shotgun (WGS) entry which is preliminary data.</text>
</comment>
<dbReference type="EMBL" id="JBDFQZ010000004">
    <property type="protein sequence ID" value="KAK9736016.1"/>
    <property type="molecule type" value="Genomic_DNA"/>
</dbReference>
<evidence type="ECO:0000313" key="2">
    <source>
        <dbReference type="Proteomes" id="UP001443914"/>
    </source>
</evidence>
<dbReference type="Proteomes" id="UP001443914">
    <property type="component" value="Unassembled WGS sequence"/>
</dbReference>